<dbReference type="PROSITE" id="PS00741">
    <property type="entry name" value="DH_1"/>
    <property type="match status" value="1"/>
</dbReference>
<dbReference type="InterPro" id="IPR035899">
    <property type="entry name" value="DBL_dom_sf"/>
</dbReference>
<dbReference type="GO" id="GO:0005634">
    <property type="term" value="C:nucleus"/>
    <property type="evidence" value="ECO:0007669"/>
    <property type="project" value="TreeGrafter"/>
</dbReference>
<feature type="region of interest" description="Disordered" evidence="3">
    <location>
        <begin position="291"/>
        <end position="779"/>
    </location>
</feature>
<feature type="domain" description="DH" evidence="6">
    <location>
        <begin position="1084"/>
        <end position="1268"/>
    </location>
</feature>
<feature type="region of interest" description="Disordered" evidence="3">
    <location>
        <begin position="993"/>
        <end position="1053"/>
    </location>
</feature>
<keyword evidence="1 2" id="KW-0728">SH3 domain</keyword>
<keyword evidence="7" id="KW-1185">Reference proteome</keyword>
<proteinExistence type="predicted"/>
<feature type="compositionally biased region" description="Polar residues" evidence="3">
    <location>
        <begin position="1017"/>
        <end position="1033"/>
    </location>
</feature>
<feature type="compositionally biased region" description="Basic and acidic residues" evidence="3">
    <location>
        <begin position="86"/>
        <end position="95"/>
    </location>
</feature>
<dbReference type="Proteomes" id="UP000192220">
    <property type="component" value="Unplaced"/>
</dbReference>
<evidence type="ECO:0000259" key="5">
    <source>
        <dbReference type="PROSITE" id="PS50003"/>
    </source>
</evidence>
<feature type="compositionally biased region" description="Basic and acidic residues" evidence="3">
    <location>
        <begin position="107"/>
        <end position="127"/>
    </location>
</feature>
<feature type="compositionally biased region" description="Pro residues" evidence="3">
    <location>
        <begin position="999"/>
        <end position="1015"/>
    </location>
</feature>
<feature type="compositionally biased region" description="Basic and acidic residues" evidence="3">
    <location>
        <begin position="354"/>
        <end position="393"/>
    </location>
</feature>
<dbReference type="GO" id="GO:0035556">
    <property type="term" value="P:intracellular signal transduction"/>
    <property type="evidence" value="ECO:0007669"/>
    <property type="project" value="InterPro"/>
</dbReference>
<evidence type="ECO:0000256" key="2">
    <source>
        <dbReference type="PROSITE-ProRule" id="PRU00192"/>
    </source>
</evidence>
<evidence type="ECO:0000313" key="7">
    <source>
        <dbReference type="Proteomes" id="UP000192220"/>
    </source>
</evidence>
<dbReference type="SMART" id="SM00233">
    <property type="entry name" value="PH"/>
    <property type="match status" value="1"/>
</dbReference>
<protein>
    <submittedName>
        <fullName evidence="8">Uncharacterized protein arhgef5 isoform X2</fullName>
    </submittedName>
</protein>
<feature type="compositionally biased region" description="Basic and acidic residues" evidence="3">
    <location>
        <begin position="679"/>
        <end position="695"/>
    </location>
</feature>
<dbReference type="PROSITE" id="PS50003">
    <property type="entry name" value="PH_DOMAIN"/>
    <property type="match status" value="1"/>
</dbReference>
<dbReference type="PROSITE" id="PS50002">
    <property type="entry name" value="SH3"/>
    <property type="match status" value="1"/>
</dbReference>
<dbReference type="InterPro" id="IPR047271">
    <property type="entry name" value="Ephexin-like"/>
</dbReference>
<feature type="compositionally biased region" description="Basic and acidic residues" evidence="3">
    <location>
        <begin position="405"/>
        <end position="417"/>
    </location>
</feature>
<evidence type="ECO:0000256" key="3">
    <source>
        <dbReference type="SAM" id="MobiDB-lite"/>
    </source>
</evidence>
<evidence type="ECO:0000259" key="4">
    <source>
        <dbReference type="PROSITE" id="PS50002"/>
    </source>
</evidence>
<accession>A0A2I4BK19</accession>
<name>A0A2I4BK19_AUSLI</name>
<feature type="compositionally biased region" description="Basic and acidic residues" evidence="3">
    <location>
        <begin position="745"/>
        <end position="779"/>
    </location>
</feature>
<reference evidence="8" key="1">
    <citation type="submission" date="2025-08" db="UniProtKB">
        <authorList>
            <consortium name="RefSeq"/>
        </authorList>
    </citation>
    <scope>IDENTIFICATION</scope>
    <source>
        <strain evidence="8">Quisiro</strain>
        <tissue evidence="8">Liver</tissue>
    </source>
</reference>
<feature type="region of interest" description="Disordered" evidence="3">
    <location>
        <begin position="21"/>
        <end position="67"/>
    </location>
</feature>
<dbReference type="SMART" id="SM00326">
    <property type="entry name" value="SH3"/>
    <property type="match status" value="1"/>
</dbReference>
<dbReference type="InterPro" id="IPR000219">
    <property type="entry name" value="DH_dom"/>
</dbReference>
<feature type="compositionally biased region" description="Basic and acidic residues" evidence="3">
    <location>
        <begin position="291"/>
        <end position="334"/>
    </location>
</feature>
<dbReference type="InterPro" id="IPR001849">
    <property type="entry name" value="PH_domain"/>
</dbReference>
<dbReference type="InterPro" id="IPR011993">
    <property type="entry name" value="PH-like_dom_sf"/>
</dbReference>
<evidence type="ECO:0000256" key="1">
    <source>
        <dbReference type="ARBA" id="ARBA00022443"/>
    </source>
</evidence>
<dbReference type="Gene3D" id="2.30.29.30">
    <property type="entry name" value="Pleckstrin-homology domain (PH domain)/Phosphotyrosine-binding domain (PTB)"/>
    <property type="match status" value="1"/>
</dbReference>
<dbReference type="SUPFAM" id="SSF48065">
    <property type="entry name" value="DBL homology domain (DH-domain)"/>
    <property type="match status" value="1"/>
</dbReference>
<organism evidence="7 8">
    <name type="scientific">Austrofundulus limnaeus</name>
    <name type="common">Annual killifish</name>
    <dbReference type="NCBI Taxonomy" id="52670"/>
    <lineage>
        <taxon>Eukaryota</taxon>
        <taxon>Metazoa</taxon>
        <taxon>Chordata</taxon>
        <taxon>Craniata</taxon>
        <taxon>Vertebrata</taxon>
        <taxon>Euteleostomi</taxon>
        <taxon>Actinopterygii</taxon>
        <taxon>Neopterygii</taxon>
        <taxon>Teleostei</taxon>
        <taxon>Neoteleostei</taxon>
        <taxon>Acanthomorphata</taxon>
        <taxon>Ovalentaria</taxon>
        <taxon>Atherinomorphae</taxon>
        <taxon>Cyprinodontiformes</taxon>
        <taxon>Rivulidae</taxon>
        <taxon>Austrofundulus</taxon>
    </lineage>
</organism>
<gene>
    <name evidence="8" type="primary">arhgef5</name>
</gene>
<dbReference type="PANTHER" id="PTHR12845">
    <property type="entry name" value="GUANINE NUCLEOTIDE EXCHANGE FACTOR"/>
    <property type="match status" value="1"/>
</dbReference>
<feature type="compositionally biased region" description="Basic and acidic residues" evidence="3">
    <location>
        <begin position="512"/>
        <end position="541"/>
    </location>
</feature>
<dbReference type="PROSITE" id="PS50010">
    <property type="entry name" value="DH_2"/>
    <property type="match status" value="1"/>
</dbReference>
<feature type="compositionally biased region" description="Low complexity" evidence="3">
    <location>
        <begin position="660"/>
        <end position="672"/>
    </location>
</feature>
<dbReference type="SMART" id="SM00325">
    <property type="entry name" value="RhoGEF"/>
    <property type="match status" value="1"/>
</dbReference>
<feature type="compositionally biased region" description="Basic and acidic residues" evidence="3">
    <location>
        <begin position="136"/>
        <end position="234"/>
    </location>
</feature>
<feature type="compositionally biased region" description="Basic and acidic residues" evidence="3">
    <location>
        <begin position="45"/>
        <end position="67"/>
    </location>
</feature>
<feature type="compositionally biased region" description="Basic and acidic residues" evidence="3">
    <location>
        <begin position="253"/>
        <end position="279"/>
    </location>
</feature>
<dbReference type="InterPro" id="IPR001331">
    <property type="entry name" value="GDS_CDC24_CS"/>
</dbReference>
<feature type="compositionally biased region" description="Basic and acidic residues" evidence="3">
    <location>
        <begin position="625"/>
        <end position="640"/>
    </location>
</feature>
<feature type="domain" description="SH3" evidence="4">
    <location>
        <begin position="1409"/>
        <end position="1470"/>
    </location>
</feature>
<evidence type="ECO:0000259" key="6">
    <source>
        <dbReference type="PROSITE" id="PS50010"/>
    </source>
</evidence>
<dbReference type="Gene3D" id="1.20.900.10">
    <property type="entry name" value="Dbl homology (DH) domain"/>
    <property type="match status" value="1"/>
</dbReference>
<dbReference type="SUPFAM" id="SSF50729">
    <property type="entry name" value="PH domain-like"/>
    <property type="match status" value="1"/>
</dbReference>
<dbReference type="RefSeq" id="XP_013868073.1">
    <property type="nucleotide sequence ID" value="XM_014012619.1"/>
</dbReference>
<feature type="compositionally biased region" description="Basic and acidic residues" evidence="3">
    <location>
        <begin position="436"/>
        <end position="475"/>
    </location>
</feature>
<dbReference type="Pfam" id="PF00621">
    <property type="entry name" value="RhoGEF"/>
    <property type="match status" value="1"/>
</dbReference>
<dbReference type="Pfam" id="PF00018">
    <property type="entry name" value="SH3_1"/>
    <property type="match status" value="1"/>
</dbReference>
<dbReference type="CTD" id="7984"/>
<dbReference type="SUPFAM" id="SSF50044">
    <property type="entry name" value="SH3-domain"/>
    <property type="match status" value="1"/>
</dbReference>
<feature type="compositionally biased region" description="Basic and acidic residues" evidence="3">
    <location>
        <begin position="705"/>
        <end position="736"/>
    </location>
</feature>
<feature type="region of interest" description="Disordered" evidence="3">
    <location>
        <begin position="86"/>
        <end position="279"/>
    </location>
</feature>
<evidence type="ECO:0000313" key="8">
    <source>
        <dbReference type="RefSeq" id="XP_013868073.1"/>
    </source>
</evidence>
<dbReference type="Gene3D" id="2.30.30.40">
    <property type="entry name" value="SH3 Domains"/>
    <property type="match status" value="1"/>
</dbReference>
<dbReference type="InterPro" id="IPR001452">
    <property type="entry name" value="SH3_domain"/>
</dbReference>
<sequence length="1491" mass="173316">MGTKKAISTIFDTLSNLSIHDHKFHPGGRNSRDPSPVPKNAASLEQERVNKQNKNRKEEADQRQHFESDIAPDCWVREGERERIVKERRQEDGRSRNGRLLSSVEPKTGRDVKKGGKRGDTFPRMKNLDTGPESKLMPHVEMEEDRKQGDHLQREEMDTWEKKRHMYSEKKDGQSPRQRQDEARMYSLHRLEREIQAERKERAQRKEGRKDARNEGDIDESELRRMKDREREELMNQFSRYDGINRIKMHMKRDKDGQRYGDRGREIKTDRSRRREEDKWIGYDKVITRAERHVDRDEILRPERKVTDDKREDDQYRNERRYRETNDCQTDKSSRSMNSSAQRLPPQVQGSREQGSKGDIEKYRQDRDGHRKRERRIKSTFEGERTKDRHSEPEGAAYRSQKQQKRSEEQGGGRKETTSSLPMKKRMWLEPQGGKNIEDENRTSYQRQKEERRKEKNEESRAEKGRPKWRGKTEPGETNLEQSCSKGRHEGREEYSGDSEGASVDDELTEIWSKREVKEHLPHSGGRIEERRQGDVQREIMTDNNGGSDTDEDGGRKHWAHSGNKRVSDASWKQDRKLSGENTFVTLSSGGDDEEEQEDYQGANDCKQFRDADVSDEDPTPDSSKSSEGEERDKFTRNEEVVNGAQGRQKNLKYAFCVTEQSPSQSETTELSLSEDDEVGRIEIEEPNLEKHTQSSDEATQEPQDDQHLTYSRKDKQSVSSNQDKESDYNLPKEEGLFSGDTTEGDIRCNASKEHQDLELGEEMRSKEERQHIGFGGVKRDSKTEILLEHWRENNKEGLQSNADVRTSDSFDRIPHFLDDMNIESMSQEEMEKVRASMSGAWSMSKVPKRHSQAPHLKWATSVVREILGHSDEQTIDKPNTELQQSQEVKPVEYKKQEMIPGRSIDLPIFTVTKHDRHSDPELEEEDLEVEFKDDDHSKSWGELNLRNAFHKMARVEGNSSFLNAAQLYQQYSEVAQNIEILRQFHSDVLSVCEDPNHSPTPSPPPARRPLPPLPAITQSFSLSHTGSVTSVKSLPLPDLPRTERRSSSPRLSTSLAQHSLLWRDLPEVRNDPELEMLTEDQWRLQEVRFEVVTSEASYCRSLDIVVDHFVKSRQLETLLTTQDKNWLFSRLYDVRVISRRFLSRLEERLESDIMHFTVCDIIVKQCQLFRKVYVPYLTNQSYQDATYQKLMNGNPGFKRVVELLEKSPVCQRLPLRSFLVLPFQRITRLRLLVQNIVKRTTPGTVEATNAIKALKLLDKIIQESNDSISQMKNIESLVTLNSKVDFECRTLPLVSQSRRLVREGSVIQLMDLPQKETERNIYLHLFNDYLLISVQKEGGKFTVIDHCPVKELRAENFRVKILSLQRNVFRLHWTNEPLLLRTESQSDKLRWISAISRPHSELDFSAAEDLAQMQCVRAYVAQQPDELSLEKADVIVVHQDTSDNWVEGTKLSDLNQGWVPKSHLEVIINPKARKQNLSDAYKLTTVTAEV</sequence>
<feature type="compositionally biased region" description="Polar residues" evidence="3">
    <location>
        <begin position="335"/>
        <end position="353"/>
    </location>
</feature>
<dbReference type="OrthoDB" id="27593at2759"/>
<feature type="compositionally biased region" description="Polar residues" evidence="3">
    <location>
        <begin position="580"/>
        <end position="589"/>
    </location>
</feature>
<feature type="domain" description="PH" evidence="5">
    <location>
        <begin position="1300"/>
        <end position="1401"/>
    </location>
</feature>
<dbReference type="GO" id="GO:0005085">
    <property type="term" value="F:guanyl-nucleotide exchange factor activity"/>
    <property type="evidence" value="ECO:0007669"/>
    <property type="project" value="InterPro"/>
</dbReference>
<dbReference type="CDD" id="cd00160">
    <property type="entry name" value="RhoGEF"/>
    <property type="match status" value="1"/>
</dbReference>
<dbReference type="PANTHER" id="PTHR12845:SF2">
    <property type="entry name" value="DH DOMAIN-CONTAINING PROTEIN-RELATED"/>
    <property type="match status" value="1"/>
</dbReference>
<dbReference type="GO" id="GO:0005737">
    <property type="term" value="C:cytoplasm"/>
    <property type="evidence" value="ECO:0007669"/>
    <property type="project" value="TreeGrafter"/>
</dbReference>
<dbReference type="InterPro" id="IPR036028">
    <property type="entry name" value="SH3-like_dom_sf"/>
</dbReference>
<feature type="compositionally biased region" description="Basic and acidic residues" evidence="3">
    <location>
        <begin position="566"/>
        <end position="579"/>
    </location>
</feature>